<dbReference type="AlphaFoldDB" id="A0A9P4T6K1"/>
<dbReference type="Proteomes" id="UP000801428">
    <property type="component" value="Unassembled WGS sequence"/>
</dbReference>
<name>A0A9P4T6K1_CURKU</name>
<dbReference type="Gene3D" id="1.20.58.120">
    <property type="entry name" value="BAG domain"/>
    <property type="match status" value="1"/>
</dbReference>
<dbReference type="EMBL" id="SWKU01000030">
    <property type="protein sequence ID" value="KAF2995881.1"/>
    <property type="molecule type" value="Genomic_DNA"/>
</dbReference>
<sequence>MAPPQTTEQKLTTIAEYIQTELLPHCKKFVKHPPEDKSERDTAFNELNDAILTQVFLKLDVMITEGDPVAKLQRKALVEAVQRLLTVLENRVEEMDGKLVYEEDGIRVFKGNRSSGQDVRIGRHLFKHTWASYVCVFFTLLLSWARSNLS</sequence>
<reference evidence="3" key="1">
    <citation type="submission" date="2019-04" db="EMBL/GenBank/DDBJ databases">
        <title>Sequencing of skin fungus with MAO and IRED activity.</title>
        <authorList>
            <person name="Marsaioli A.J."/>
            <person name="Bonatto J.M.C."/>
            <person name="Reis Junior O."/>
        </authorList>
    </citation>
    <scope>NUCLEOTIDE SEQUENCE</scope>
    <source>
        <strain evidence="3">30M1</strain>
    </source>
</reference>
<comment type="caution">
    <text evidence="3">The sequence shown here is derived from an EMBL/GenBank/DDBJ whole genome shotgun (WGS) entry which is preliminary data.</text>
</comment>
<keyword evidence="4" id="KW-1185">Reference proteome</keyword>
<dbReference type="SUPFAM" id="SSF63491">
    <property type="entry name" value="BAG domain"/>
    <property type="match status" value="1"/>
</dbReference>
<accession>A0A9P4T6K1</accession>
<keyword evidence="1" id="KW-0812">Transmembrane</keyword>
<dbReference type="InterPro" id="IPR036533">
    <property type="entry name" value="BAG_dom_sf"/>
</dbReference>
<dbReference type="OrthoDB" id="417450at2759"/>
<feature type="transmembrane region" description="Helical" evidence="1">
    <location>
        <begin position="130"/>
        <end position="147"/>
    </location>
</feature>
<evidence type="ECO:0000259" key="2">
    <source>
        <dbReference type="Pfam" id="PF02179"/>
    </source>
</evidence>
<feature type="domain" description="BAG" evidence="2">
    <location>
        <begin position="12"/>
        <end position="90"/>
    </location>
</feature>
<proteinExistence type="predicted"/>
<dbReference type="Pfam" id="PF02179">
    <property type="entry name" value="BAG"/>
    <property type="match status" value="1"/>
</dbReference>
<keyword evidence="1" id="KW-0472">Membrane</keyword>
<dbReference type="GO" id="GO:0051087">
    <property type="term" value="F:protein-folding chaperone binding"/>
    <property type="evidence" value="ECO:0007669"/>
    <property type="project" value="InterPro"/>
</dbReference>
<keyword evidence="1" id="KW-1133">Transmembrane helix</keyword>
<evidence type="ECO:0000313" key="4">
    <source>
        <dbReference type="Proteomes" id="UP000801428"/>
    </source>
</evidence>
<gene>
    <name evidence="3" type="ORF">E8E13_004375</name>
</gene>
<protein>
    <recommendedName>
        <fullName evidence="2">BAG domain-containing protein</fullName>
    </recommendedName>
</protein>
<organism evidence="3 4">
    <name type="scientific">Curvularia kusanoi</name>
    <name type="common">Cochliobolus kusanoi</name>
    <dbReference type="NCBI Taxonomy" id="90978"/>
    <lineage>
        <taxon>Eukaryota</taxon>
        <taxon>Fungi</taxon>
        <taxon>Dikarya</taxon>
        <taxon>Ascomycota</taxon>
        <taxon>Pezizomycotina</taxon>
        <taxon>Dothideomycetes</taxon>
        <taxon>Pleosporomycetidae</taxon>
        <taxon>Pleosporales</taxon>
        <taxon>Pleosporineae</taxon>
        <taxon>Pleosporaceae</taxon>
        <taxon>Curvularia</taxon>
    </lineage>
</organism>
<evidence type="ECO:0000313" key="3">
    <source>
        <dbReference type="EMBL" id="KAF2995881.1"/>
    </source>
</evidence>
<evidence type="ECO:0000256" key="1">
    <source>
        <dbReference type="SAM" id="Phobius"/>
    </source>
</evidence>
<dbReference type="InterPro" id="IPR003103">
    <property type="entry name" value="BAG_domain"/>
</dbReference>